<evidence type="ECO:0000256" key="1">
    <source>
        <dbReference type="SAM" id="MobiDB-lite"/>
    </source>
</evidence>
<evidence type="ECO:0000313" key="3">
    <source>
        <dbReference type="Proteomes" id="UP000011096"/>
    </source>
</evidence>
<dbReference type="AlphaFoldDB" id="A0A7J6JD66"/>
<keyword evidence="3" id="KW-1185">Reference proteome</keyword>
<sequence>MKQTQPSLPDNLGDDVHFERPSISTTLATSNGSTTQLASTQAVENIKKVLQGVSTSSKCISSLLSTLGNPIESCARQLSP</sequence>
<reference evidence="2 3" key="2">
    <citation type="submission" date="2020-04" db="EMBL/GenBank/DDBJ databases">
        <title>Genome sequencing and assembly of multiple isolates from the Colletotrichum gloeosporioides species complex.</title>
        <authorList>
            <person name="Gan P."/>
            <person name="Shirasu K."/>
        </authorList>
    </citation>
    <scope>NUCLEOTIDE SEQUENCE [LARGE SCALE GENOMIC DNA]</scope>
    <source>
        <strain evidence="2 3">Nara gc5</strain>
    </source>
</reference>
<reference evidence="2 3" key="1">
    <citation type="submission" date="2012-08" db="EMBL/GenBank/DDBJ databases">
        <authorList>
            <person name="Gan P.H.P."/>
            <person name="Ikeda K."/>
            <person name="Irieda H."/>
            <person name="Narusaka M."/>
            <person name="O'Connell R.J."/>
            <person name="Narusaka Y."/>
            <person name="Takano Y."/>
            <person name="Kubo Y."/>
            <person name="Shirasu K."/>
        </authorList>
    </citation>
    <scope>NUCLEOTIDE SEQUENCE [LARGE SCALE GENOMIC DNA]</scope>
    <source>
        <strain evidence="2 3">Nara gc5</strain>
    </source>
</reference>
<organism evidence="2 3">
    <name type="scientific">Colletotrichum fructicola (strain Nara gc5)</name>
    <name type="common">Anthracnose fungus</name>
    <name type="synonym">Colletotrichum gloeosporioides (strain Nara gc5)</name>
    <dbReference type="NCBI Taxonomy" id="1213859"/>
    <lineage>
        <taxon>Eukaryota</taxon>
        <taxon>Fungi</taxon>
        <taxon>Dikarya</taxon>
        <taxon>Ascomycota</taxon>
        <taxon>Pezizomycotina</taxon>
        <taxon>Sordariomycetes</taxon>
        <taxon>Hypocreomycetidae</taxon>
        <taxon>Glomerellales</taxon>
        <taxon>Glomerellaceae</taxon>
        <taxon>Colletotrichum</taxon>
        <taxon>Colletotrichum gloeosporioides species complex</taxon>
    </lineage>
</organism>
<dbReference type="EMBL" id="ANPB02000002">
    <property type="protein sequence ID" value="KAF4488121.1"/>
    <property type="molecule type" value="Genomic_DNA"/>
</dbReference>
<name>A0A7J6JD66_COLFN</name>
<gene>
    <name evidence="2" type="ORF">CGGC5_v003775</name>
</gene>
<dbReference type="InParanoid" id="A0A7J6JD66"/>
<accession>A0A7J6JD66</accession>
<comment type="caution">
    <text evidence="2">The sequence shown here is derived from an EMBL/GenBank/DDBJ whole genome shotgun (WGS) entry which is preliminary data.</text>
</comment>
<dbReference type="Proteomes" id="UP000011096">
    <property type="component" value="Unassembled WGS sequence"/>
</dbReference>
<evidence type="ECO:0000313" key="2">
    <source>
        <dbReference type="EMBL" id="KAF4488121.1"/>
    </source>
</evidence>
<dbReference type="RefSeq" id="XP_066009305.1">
    <property type="nucleotide sequence ID" value="XM_066151181.1"/>
</dbReference>
<feature type="region of interest" description="Disordered" evidence="1">
    <location>
        <begin position="1"/>
        <end position="20"/>
    </location>
</feature>
<protein>
    <submittedName>
        <fullName evidence="2">Uncharacterized protein</fullName>
    </submittedName>
</protein>
<dbReference type="GeneID" id="90979708"/>
<proteinExistence type="predicted"/>